<comment type="miscellaneous">
    <text evidence="7">Reduction of disulfides occurs by a thiol-disulfide exchange reaction, but involves only a single catalytic cysteine residue that forms a stable mixed disulfide with CoA during catalysis.</text>
</comment>
<feature type="binding site" evidence="7">
    <location>
        <position position="43"/>
    </location>
    <ligand>
        <name>substrate</name>
    </ligand>
</feature>
<keyword evidence="2 7" id="KW-0285">Flavoprotein</keyword>
<dbReference type="NCBIfam" id="NF010037">
    <property type="entry name" value="PRK13512.1"/>
    <property type="match status" value="1"/>
</dbReference>
<evidence type="ECO:0000256" key="3">
    <source>
        <dbReference type="ARBA" id="ARBA00022827"/>
    </source>
</evidence>
<dbReference type="Proteomes" id="UP000264146">
    <property type="component" value="Chromosome"/>
</dbReference>
<evidence type="ECO:0000256" key="4">
    <source>
        <dbReference type="ARBA" id="ARBA00022857"/>
    </source>
</evidence>
<feature type="active site" description="Redox-active" evidence="7">
    <location>
        <position position="44"/>
    </location>
</feature>
<protein>
    <recommendedName>
        <fullName evidence="7">Coenzyme A disulfide reductase</fullName>
        <shortName evidence="7">CoA-disulfide reductase</shortName>
        <shortName evidence="7">CoADR</shortName>
        <ecNumber evidence="7">1.8.1.14</ecNumber>
    </recommendedName>
</protein>
<dbReference type="GO" id="GO:0050451">
    <property type="term" value="F:CoA-disulfide reductase (NADPH) activity"/>
    <property type="evidence" value="ECO:0007669"/>
    <property type="project" value="UniProtKB-UniRule"/>
</dbReference>
<evidence type="ECO:0000259" key="9">
    <source>
        <dbReference type="Pfam" id="PF07992"/>
    </source>
</evidence>
<dbReference type="PRINTS" id="PR00368">
    <property type="entry name" value="FADPNR"/>
</dbReference>
<feature type="domain" description="FAD/NAD(P)-binding" evidence="9">
    <location>
        <begin position="4"/>
        <end position="293"/>
    </location>
</feature>
<keyword evidence="4 7" id="KW-0521">NADP</keyword>
<evidence type="ECO:0000256" key="6">
    <source>
        <dbReference type="ARBA" id="ARBA00023284"/>
    </source>
</evidence>
<feature type="domain" description="Pyridine nucleotide-disulphide oxidoreductase dimerisation" evidence="8">
    <location>
        <begin position="326"/>
        <end position="425"/>
    </location>
</feature>
<dbReference type="InterPro" id="IPR023536">
    <property type="entry name" value="CoA_disulphide_reductase_staph"/>
</dbReference>
<dbReference type="GO" id="GO:0050661">
    <property type="term" value="F:NADP binding"/>
    <property type="evidence" value="ECO:0007669"/>
    <property type="project" value="UniProtKB-UniRule"/>
</dbReference>
<dbReference type="InterPro" id="IPR023753">
    <property type="entry name" value="FAD/NAD-binding_dom"/>
</dbReference>
<comment type="similarity">
    <text evidence="1 7">Belongs to the class-III pyridine nucleotide-disulfide oxidoreductase family.</text>
</comment>
<comment type="function">
    <text evidence="7">Catalyzes specifically the NADPH-dependent reduction of coenzyme A disulfide.</text>
</comment>
<feature type="binding site" evidence="7">
    <location>
        <position position="300"/>
    </location>
    <ligand>
        <name>substrate</name>
    </ligand>
</feature>
<reference evidence="11" key="1">
    <citation type="submission" date="2018-06" db="EMBL/GenBank/DDBJ databases">
        <authorList>
            <consortium name="Pathogen Informatics"/>
            <person name="Doyle S."/>
        </authorList>
    </citation>
    <scope>NUCLEOTIDE SEQUENCE [LARGE SCALE GENOMIC DNA]</scope>
    <source>
        <strain evidence="11">NCTC12218</strain>
    </source>
</reference>
<feature type="active site" description="Nucleophile" evidence="7">
    <location>
        <position position="44"/>
    </location>
</feature>
<proteinExistence type="inferred from homology"/>
<evidence type="ECO:0000256" key="5">
    <source>
        <dbReference type="ARBA" id="ARBA00023002"/>
    </source>
</evidence>
<feature type="binding site" evidence="7">
    <location>
        <begin position="268"/>
        <end position="278"/>
    </location>
    <ligand>
        <name>FAD</name>
        <dbReference type="ChEBI" id="CHEBI:57692"/>
    </ligand>
</feature>
<organism evidence="11">
    <name type="scientific">Staphylococcus schleiferi</name>
    <dbReference type="NCBI Taxonomy" id="1295"/>
    <lineage>
        <taxon>Bacteria</taxon>
        <taxon>Bacillati</taxon>
        <taxon>Bacillota</taxon>
        <taxon>Bacilli</taxon>
        <taxon>Bacillales</taxon>
        <taxon>Staphylococcaceae</taxon>
        <taxon>Staphylococcus</taxon>
    </lineage>
</organism>
<evidence type="ECO:0000259" key="8">
    <source>
        <dbReference type="Pfam" id="PF02852"/>
    </source>
</evidence>
<dbReference type="GeneID" id="93790568"/>
<comment type="subunit">
    <text evidence="7">Homodimer.</text>
</comment>
<dbReference type="HAMAP" id="MF_01608">
    <property type="entry name" value="CoA_diS_reduct"/>
    <property type="match status" value="1"/>
</dbReference>
<dbReference type="SUPFAM" id="SSF55424">
    <property type="entry name" value="FAD/NAD-linked reductases, dimerisation (C-terminal) domain"/>
    <property type="match status" value="1"/>
</dbReference>
<dbReference type="InterPro" id="IPR036188">
    <property type="entry name" value="FAD/NAD-bd_sf"/>
</dbReference>
<dbReference type="NCBIfam" id="TIGR03385">
    <property type="entry name" value="CoA_CoA_reduc"/>
    <property type="match status" value="1"/>
</dbReference>
<dbReference type="PRINTS" id="PR00411">
    <property type="entry name" value="PNDRDTASEI"/>
</dbReference>
<comment type="domain">
    <text evidence="7">Contains 2 FAD binding domains and a single NADPH binding domain.</text>
</comment>
<accession>A0A7Z7QQL5</accession>
<feature type="binding site" evidence="7">
    <location>
        <position position="20"/>
    </location>
    <ligand>
        <name>substrate</name>
    </ligand>
</feature>
<dbReference type="PANTHER" id="PTHR43429">
    <property type="entry name" value="PYRIDINE NUCLEOTIDE-DISULFIDE OXIDOREDUCTASE DOMAIN-CONTAINING"/>
    <property type="match status" value="1"/>
</dbReference>
<comment type="cofactor">
    <cofactor evidence="7">
        <name>FAD</name>
        <dbReference type="ChEBI" id="CHEBI:57692"/>
    </cofactor>
    <text evidence="7">Binds 1 FAD per subunit.</text>
</comment>
<dbReference type="AlphaFoldDB" id="A0A7Z7QQL5"/>
<dbReference type="InterPro" id="IPR016156">
    <property type="entry name" value="FAD/NAD-linked_Rdtase_dimer_sf"/>
</dbReference>
<dbReference type="RefSeq" id="WP_016424633.1">
    <property type="nucleotide sequence ID" value="NZ_CABKRV010000001.1"/>
</dbReference>
<feature type="binding site" evidence="7">
    <location>
        <position position="72"/>
    </location>
    <ligand>
        <name>substrate</name>
    </ligand>
</feature>
<dbReference type="SUPFAM" id="SSF51905">
    <property type="entry name" value="FAD/NAD(P)-binding domain"/>
    <property type="match status" value="1"/>
</dbReference>
<dbReference type="InterPro" id="IPR017758">
    <property type="entry name" value="CoA_disulphide_reductase"/>
</dbReference>
<evidence type="ECO:0000256" key="7">
    <source>
        <dbReference type="HAMAP-Rule" id="MF_01608"/>
    </source>
</evidence>
<evidence type="ECO:0000313" key="10">
    <source>
        <dbReference type="EMBL" id="CAD7360302.1"/>
    </source>
</evidence>
<feature type="binding site" evidence="7">
    <location>
        <begin position="9"/>
        <end position="34"/>
    </location>
    <ligand>
        <name>FAD</name>
        <dbReference type="ChEBI" id="CHEBI:57692"/>
    </ligand>
</feature>
<dbReference type="PANTHER" id="PTHR43429:SF1">
    <property type="entry name" value="NAD(P)H SULFUR OXIDOREDUCTASE (COA-DEPENDENT)"/>
    <property type="match status" value="1"/>
</dbReference>
<reference evidence="10 12" key="2">
    <citation type="submission" date="2020-11" db="EMBL/GenBank/DDBJ databases">
        <authorList>
            <consortium name="Pathogen Informatics"/>
        </authorList>
    </citation>
    <scope>NUCLEOTIDE SEQUENCE [LARGE SCALE GENOMIC DNA]</scope>
    <source>
        <strain evidence="10 12">NCTC12218</strain>
    </source>
</reference>
<evidence type="ECO:0000256" key="2">
    <source>
        <dbReference type="ARBA" id="ARBA00022630"/>
    </source>
</evidence>
<dbReference type="Gene3D" id="3.50.50.60">
    <property type="entry name" value="FAD/NAD(P)-binding domain"/>
    <property type="match status" value="3"/>
</dbReference>
<dbReference type="EMBL" id="UHEF01000001">
    <property type="protein sequence ID" value="SUM89761.1"/>
    <property type="molecule type" value="Genomic_DNA"/>
</dbReference>
<feature type="binding site" evidence="7">
    <location>
        <begin position="152"/>
        <end position="167"/>
    </location>
    <ligand>
        <name>NADP(+)</name>
        <dbReference type="ChEBI" id="CHEBI:58349"/>
    </ligand>
</feature>
<dbReference type="InterPro" id="IPR004099">
    <property type="entry name" value="Pyr_nucl-diS_OxRdtase_dimer"/>
</dbReference>
<evidence type="ECO:0000313" key="11">
    <source>
        <dbReference type="EMBL" id="SUM89761.1"/>
    </source>
</evidence>
<dbReference type="InterPro" id="IPR050260">
    <property type="entry name" value="FAD-bd_OxRdtase"/>
</dbReference>
<dbReference type="Pfam" id="PF07992">
    <property type="entry name" value="Pyr_redox_2"/>
    <property type="match status" value="1"/>
</dbReference>
<name>A0A7Z7QQL5_STASC</name>
<feature type="binding site" evidence="7">
    <location>
        <position position="16"/>
    </location>
    <ligand>
        <name>substrate</name>
    </ligand>
</feature>
<keyword evidence="5 7" id="KW-0560">Oxidoreductase</keyword>
<dbReference type="EC" id="1.8.1.14" evidence="7"/>
<dbReference type="GO" id="GO:0003756">
    <property type="term" value="F:protein disulfide isomerase activity"/>
    <property type="evidence" value="ECO:0007669"/>
    <property type="project" value="UniProtKB-UniRule"/>
</dbReference>
<evidence type="ECO:0000256" key="1">
    <source>
        <dbReference type="ARBA" id="ARBA00009130"/>
    </source>
</evidence>
<dbReference type="GO" id="GO:0050660">
    <property type="term" value="F:flavin adenine dinucleotide binding"/>
    <property type="evidence" value="ECO:0007669"/>
    <property type="project" value="UniProtKB-UniRule"/>
</dbReference>
<feature type="binding site" evidence="7">
    <location>
        <position position="23"/>
    </location>
    <ligand>
        <name>substrate</name>
    </ligand>
</feature>
<dbReference type="EMBL" id="LR962863">
    <property type="protein sequence ID" value="CAD7360302.1"/>
    <property type="molecule type" value="Genomic_DNA"/>
</dbReference>
<feature type="binding site" evidence="7">
    <location>
        <position position="40"/>
    </location>
    <ligand>
        <name>substrate</name>
    </ligand>
</feature>
<evidence type="ECO:0000313" key="12">
    <source>
        <dbReference type="Proteomes" id="UP000264146"/>
    </source>
</evidence>
<keyword evidence="3 7" id="KW-0274">FAD</keyword>
<feature type="binding site" evidence="7">
    <location>
        <position position="428"/>
    </location>
    <ligand>
        <name>substrate</name>
    </ligand>
</feature>
<comment type="catalytic activity">
    <reaction evidence="7">
        <text>NADP(+) + 2 CoA = CoA-disulfide + NADPH + H(+)</text>
        <dbReference type="Rhea" id="RHEA:14705"/>
        <dbReference type="ChEBI" id="CHEBI:15378"/>
        <dbReference type="ChEBI" id="CHEBI:57287"/>
        <dbReference type="ChEBI" id="CHEBI:57783"/>
        <dbReference type="ChEBI" id="CHEBI:58349"/>
        <dbReference type="ChEBI" id="CHEBI:62209"/>
        <dbReference type="EC" id="1.8.1.14"/>
    </reaction>
</comment>
<sequence length="441" mass="49511">MSKKIIVVGAVAGGATCASQIRRLDRESSITVYEKDRDMSFANCGLPYYLGNVVESRSKLLATNPEQFKESKDITVKVHHEVIQINSASNKIQVKNHLTGEVFEDDYDILVLSPGARACHLNFEAPHLFTLRNMEDTDKIDTFIEQNNVQRVLIVGAGYVSLEVLENLYERGLQPTLIHRSEGVNKLMDQDMNQVLFDALEARNIPYRLNEEIKDISGKTVTFTSGAVEDYDLIITGVGVTPNSEFIQDSGVQLDARGYIPVNERFQTNIPNIYALGDIITSFYRHVDQPAHVPLAWGAHRGASIIAEQVAGNDAITFKGYLGASIVKFFDYTLASTGLSPRELKNYDYEMVEVNSPACANYYPRNARIHLRVYFDKKTRQLLRAAAVGEMGVDKRIDVLTMAMMHRMTVDELTEFEVAYAPPFSHPKDLINMIGYKARNL</sequence>
<keyword evidence="6 7" id="KW-0676">Redox-active center</keyword>
<dbReference type="Pfam" id="PF02852">
    <property type="entry name" value="Pyr_redox_dim"/>
    <property type="match status" value="1"/>
</dbReference>
<feature type="binding site" evidence="7">
    <location>
        <position position="420"/>
    </location>
    <ligand>
        <name>FAD</name>
        <dbReference type="ChEBI" id="CHEBI:57692"/>
    </ligand>
</feature>
<gene>
    <name evidence="11" type="primary">cdr_1</name>
    <name evidence="7" type="synonym">cdr</name>
    <name evidence="11" type="ORF">NCTC12218_01973</name>
</gene>